<feature type="repeat" description="ANK" evidence="3">
    <location>
        <begin position="700"/>
        <end position="734"/>
    </location>
</feature>
<feature type="repeat" description="ANK" evidence="3">
    <location>
        <begin position="570"/>
        <end position="602"/>
    </location>
</feature>
<protein>
    <submittedName>
        <fullName evidence="5">Uncharacterized protein</fullName>
    </submittedName>
</protein>
<evidence type="ECO:0000256" key="3">
    <source>
        <dbReference type="PROSITE-ProRule" id="PRU00023"/>
    </source>
</evidence>
<comment type="caution">
    <text evidence="5">The sequence shown here is derived from an EMBL/GenBank/DDBJ whole genome shotgun (WGS) entry which is preliminary data.</text>
</comment>
<keyword evidence="4" id="KW-0472">Membrane</keyword>
<dbReference type="SUPFAM" id="SSF48403">
    <property type="entry name" value="Ankyrin repeat"/>
    <property type="match status" value="2"/>
</dbReference>
<feature type="repeat" description="ANK" evidence="3">
    <location>
        <begin position="632"/>
        <end position="664"/>
    </location>
</feature>
<keyword evidence="6" id="KW-1185">Reference proteome</keyword>
<name>A0AAD5YZL0_9AGAR</name>
<feature type="repeat" description="ANK" evidence="3">
    <location>
        <begin position="804"/>
        <end position="836"/>
    </location>
</feature>
<dbReference type="PROSITE" id="PS50088">
    <property type="entry name" value="ANK_REPEAT"/>
    <property type="match status" value="9"/>
</dbReference>
<dbReference type="Gene3D" id="1.25.40.20">
    <property type="entry name" value="Ankyrin repeat-containing domain"/>
    <property type="match status" value="4"/>
</dbReference>
<dbReference type="AlphaFoldDB" id="A0AAD5YZL0"/>
<dbReference type="Proteomes" id="UP001213000">
    <property type="component" value="Unassembled WGS sequence"/>
</dbReference>
<feature type="transmembrane region" description="Helical" evidence="4">
    <location>
        <begin position="143"/>
        <end position="162"/>
    </location>
</feature>
<reference evidence="5" key="1">
    <citation type="submission" date="2022-07" db="EMBL/GenBank/DDBJ databases">
        <title>Genome Sequence of Leucocoprinus birnbaumii.</title>
        <authorList>
            <person name="Buettner E."/>
        </authorList>
    </citation>
    <scope>NUCLEOTIDE SEQUENCE</scope>
    <source>
        <strain evidence="5">VT141</strain>
    </source>
</reference>
<sequence length="877" mass="96970">MSALDGPCIPANPDISGLGVRIAVYIQNFLSLVPAYWALRDGQVTPAELETLEKQSVTILITAFAILITALLQTGQKSISNYHATIILNLSWMNNTNTFIYVLLHVHHKYSTFQRNFKEKKGTVAQIPRFKARYLLSDWQKEVFILGSLHLTLMAILGIWLWSQPDDFGDTTSVTCPDRPSVLGPNIQIISVPYRLWSLVIYGLILPPGLNMILPASFFLLLYHACQKLVDLTRRRANPTIEAMTLSIALGLITLFLIDACFVALTEAQIRFNAALVEPGDTDWTFGQILAILLLFVPLHDLVDTLLEKNSKKLGELLLSLCRLDDHLVASYLIDLDKSENTPIILAAMKNRYQMVATLAKKGAALDAPGDRLGYIANAIQHWPDREEGTRISNVTNGRSVMSWKKDHPYRLIHWAAQCGAWGAVDTLASQNQYDVDAPDHLGRRPVHLAAERGFGRVVLALANHHANLDQPDSSGKRPIHLAVKEGRRGVVVALFLAGADLRAPSFQHLLKLAKENKHRDVENILSRFSLTSDRSGESLIRVAVVHRYKDVVEILAESGTDMNVTISNEGRQSIHLAVEKGFNEIVDILERHEADLTAAGPEQNLLSEVERVARIIAPRNRKTILSPRDREGQQPIHLALQNRKHEMAEKLICSGADVNTANRSCFDQTAAHLAAKQGFHDILSLLATKGANLKKPDAEGQHPIHLAVEAEQGSLEAVMSLSEKGVKLNSRNNKNGYQPIHLAAEKGLDPIVEFLVDKLEHADLRAQTQAGQEPIHLAAREGHDGVIKILAKHGVDIKSEDPQGQQPIHLAAQNGHLSAIKALADLDADLQVANRDSKLPIQLAQEFGKQEVVVFLQNQISTRLNTKGRDLGNSPF</sequence>
<dbReference type="Pfam" id="PF12796">
    <property type="entry name" value="Ank_2"/>
    <property type="match status" value="2"/>
</dbReference>
<dbReference type="InterPro" id="IPR036770">
    <property type="entry name" value="Ankyrin_rpt-contain_sf"/>
</dbReference>
<dbReference type="Pfam" id="PF00023">
    <property type="entry name" value="Ank"/>
    <property type="match status" value="1"/>
</dbReference>
<evidence type="ECO:0000256" key="2">
    <source>
        <dbReference type="ARBA" id="ARBA00023043"/>
    </source>
</evidence>
<feature type="transmembrane region" description="Helical" evidence="4">
    <location>
        <begin position="244"/>
        <end position="265"/>
    </location>
</feature>
<evidence type="ECO:0000313" key="5">
    <source>
        <dbReference type="EMBL" id="KAJ3574991.1"/>
    </source>
</evidence>
<keyword evidence="2 3" id="KW-0040">ANK repeat</keyword>
<dbReference type="SMART" id="SM00248">
    <property type="entry name" value="ANK"/>
    <property type="match status" value="11"/>
</dbReference>
<dbReference type="PROSITE" id="PS50297">
    <property type="entry name" value="ANK_REP_REGION"/>
    <property type="match status" value="5"/>
</dbReference>
<feature type="transmembrane region" description="Helical" evidence="4">
    <location>
        <begin position="55"/>
        <end position="72"/>
    </location>
</feature>
<dbReference type="InterPro" id="IPR050889">
    <property type="entry name" value="Dendritic_Spine_Reg/Scaffold"/>
</dbReference>
<feature type="repeat" description="ANK" evidence="3">
    <location>
        <begin position="771"/>
        <end position="803"/>
    </location>
</feature>
<feature type="repeat" description="ANK" evidence="3">
    <location>
        <begin position="475"/>
        <end position="507"/>
    </location>
</feature>
<dbReference type="EMBL" id="JANIEX010000051">
    <property type="protein sequence ID" value="KAJ3574991.1"/>
    <property type="molecule type" value="Genomic_DNA"/>
</dbReference>
<gene>
    <name evidence="5" type="ORF">NP233_g1397</name>
</gene>
<dbReference type="PANTHER" id="PTHR24166:SF48">
    <property type="entry name" value="PROTEIN VAPYRIN"/>
    <property type="match status" value="1"/>
</dbReference>
<dbReference type="InterPro" id="IPR002110">
    <property type="entry name" value="Ankyrin_rpt"/>
</dbReference>
<evidence type="ECO:0000313" key="6">
    <source>
        <dbReference type="Proteomes" id="UP001213000"/>
    </source>
</evidence>
<dbReference type="Pfam" id="PF13637">
    <property type="entry name" value="Ank_4"/>
    <property type="match status" value="1"/>
</dbReference>
<dbReference type="PANTHER" id="PTHR24166">
    <property type="entry name" value="ROLLING PEBBLES, ISOFORM B"/>
    <property type="match status" value="1"/>
</dbReference>
<keyword evidence="4" id="KW-1133">Transmembrane helix</keyword>
<feature type="repeat" description="ANK" evidence="3">
    <location>
        <begin position="667"/>
        <end position="699"/>
    </location>
</feature>
<accession>A0AAD5YZL0</accession>
<keyword evidence="1" id="KW-0677">Repeat</keyword>
<evidence type="ECO:0000256" key="4">
    <source>
        <dbReference type="SAM" id="Phobius"/>
    </source>
</evidence>
<organism evidence="5 6">
    <name type="scientific">Leucocoprinus birnbaumii</name>
    <dbReference type="NCBI Taxonomy" id="56174"/>
    <lineage>
        <taxon>Eukaryota</taxon>
        <taxon>Fungi</taxon>
        <taxon>Dikarya</taxon>
        <taxon>Basidiomycota</taxon>
        <taxon>Agaricomycotina</taxon>
        <taxon>Agaricomycetes</taxon>
        <taxon>Agaricomycetidae</taxon>
        <taxon>Agaricales</taxon>
        <taxon>Agaricineae</taxon>
        <taxon>Agaricaceae</taxon>
        <taxon>Leucocoprinus</taxon>
    </lineage>
</organism>
<proteinExistence type="predicted"/>
<feature type="repeat" description="ANK" evidence="3">
    <location>
        <begin position="736"/>
        <end position="768"/>
    </location>
</feature>
<keyword evidence="4" id="KW-0812">Transmembrane</keyword>
<evidence type="ECO:0000256" key="1">
    <source>
        <dbReference type="ARBA" id="ARBA00022737"/>
    </source>
</evidence>
<feature type="transmembrane region" description="Helical" evidence="4">
    <location>
        <begin position="199"/>
        <end position="223"/>
    </location>
</feature>
<feature type="repeat" description="ANK" evidence="3">
    <location>
        <begin position="442"/>
        <end position="474"/>
    </location>
</feature>